<keyword evidence="2" id="KW-1185">Reference proteome</keyword>
<dbReference type="OrthoDB" id="2099887at2759"/>
<evidence type="ECO:0000313" key="1">
    <source>
        <dbReference type="EMBL" id="KAF2035986.1"/>
    </source>
</evidence>
<dbReference type="PANTHER" id="PTHR38787">
    <property type="entry name" value="REGULATORY P DOMAIN-CONTAINING PROTEIN"/>
    <property type="match status" value="1"/>
</dbReference>
<proteinExistence type="predicted"/>
<name>A0A9P4LQB1_9PLEO</name>
<dbReference type="AlphaFoldDB" id="A0A9P4LQB1"/>
<gene>
    <name evidence="1" type="ORF">EK21DRAFT_84367</name>
</gene>
<comment type="caution">
    <text evidence="1">The sequence shown here is derived from an EMBL/GenBank/DDBJ whole genome shotgun (WGS) entry which is preliminary data.</text>
</comment>
<protein>
    <submittedName>
        <fullName evidence="1">Uncharacterized protein</fullName>
    </submittedName>
</protein>
<dbReference type="Proteomes" id="UP000799777">
    <property type="component" value="Unassembled WGS sequence"/>
</dbReference>
<dbReference type="PANTHER" id="PTHR38787:SF3">
    <property type="entry name" value="REGULATORY P DOMAIN-CONTAINING PROTEIN"/>
    <property type="match status" value="1"/>
</dbReference>
<dbReference type="EMBL" id="ML978156">
    <property type="protein sequence ID" value="KAF2035986.1"/>
    <property type="molecule type" value="Genomic_DNA"/>
</dbReference>
<accession>A0A9P4LQB1</accession>
<dbReference type="GO" id="GO:0005576">
    <property type="term" value="C:extracellular region"/>
    <property type="evidence" value="ECO:0007669"/>
    <property type="project" value="TreeGrafter"/>
</dbReference>
<reference evidence="1" key="1">
    <citation type="journal article" date="2020" name="Stud. Mycol.">
        <title>101 Dothideomycetes genomes: a test case for predicting lifestyles and emergence of pathogens.</title>
        <authorList>
            <person name="Haridas S."/>
            <person name="Albert R."/>
            <person name="Binder M."/>
            <person name="Bloem J."/>
            <person name="Labutti K."/>
            <person name="Salamov A."/>
            <person name="Andreopoulos B."/>
            <person name="Baker S."/>
            <person name="Barry K."/>
            <person name="Bills G."/>
            <person name="Bluhm B."/>
            <person name="Cannon C."/>
            <person name="Castanera R."/>
            <person name="Culley D."/>
            <person name="Daum C."/>
            <person name="Ezra D."/>
            <person name="Gonzalez J."/>
            <person name="Henrissat B."/>
            <person name="Kuo A."/>
            <person name="Liang C."/>
            <person name="Lipzen A."/>
            <person name="Lutzoni F."/>
            <person name="Magnuson J."/>
            <person name="Mondo S."/>
            <person name="Nolan M."/>
            <person name="Ohm R."/>
            <person name="Pangilinan J."/>
            <person name="Park H.-J."/>
            <person name="Ramirez L."/>
            <person name="Alfaro M."/>
            <person name="Sun H."/>
            <person name="Tritt A."/>
            <person name="Yoshinaga Y."/>
            <person name="Zwiers L.-H."/>
            <person name="Turgeon B."/>
            <person name="Goodwin S."/>
            <person name="Spatafora J."/>
            <person name="Crous P."/>
            <person name="Grigoriev I."/>
        </authorList>
    </citation>
    <scope>NUCLEOTIDE SEQUENCE</scope>
    <source>
        <strain evidence="1">CBS 110217</strain>
    </source>
</reference>
<sequence>MATPPLRSSRAFRTPAPATAIRFVLLNDELDEQEGNGPAASGRPVTHILDLTNLRNPKWTGTFYATDSKGIDHNLYIVDGLAYQSNYGAGIWVHDVRSISKDPTGSKVSVEGFFDSYPEDDSVGGIVQFVGTWSNFLFPSGYILVNTIERGAFVVKLASERERGRGGCRVDLSKGFENKIVCDDDDNVLF</sequence>
<organism evidence="1 2">
    <name type="scientific">Setomelanomma holmii</name>
    <dbReference type="NCBI Taxonomy" id="210430"/>
    <lineage>
        <taxon>Eukaryota</taxon>
        <taxon>Fungi</taxon>
        <taxon>Dikarya</taxon>
        <taxon>Ascomycota</taxon>
        <taxon>Pezizomycotina</taxon>
        <taxon>Dothideomycetes</taxon>
        <taxon>Pleosporomycetidae</taxon>
        <taxon>Pleosporales</taxon>
        <taxon>Pleosporineae</taxon>
        <taxon>Phaeosphaeriaceae</taxon>
        <taxon>Setomelanomma</taxon>
    </lineage>
</organism>
<evidence type="ECO:0000313" key="2">
    <source>
        <dbReference type="Proteomes" id="UP000799777"/>
    </source>
</evidence>